<evidence type="ECO:0000313" key="2">
    <source>
        <dbReference type="Proteomes" id="UP000029227"/>
    </source>
</evidence>
<dbReference type="EC" id="2.7.7.23" evidence="1"/>
<keyword evidence="1" id="KW-0548">Nucleotidyltransferase</keyword>
<comment type="caution">
    <text evidence="1">The sequence shown here is derived from an EMBL/GenBank/DDBJ whole genome shotgun (WGS) entry which is preliminary data.</text>
</comment>
<dbReference type="GO" id="GO:0019134">
    <property type="term" value="F:glucosamine-1-phosphate N-acetyltransferase activity"/>
    <property type="evidence" value="ECO:0007669"/>
    <property type="project" value="UniProtKB-EC"/>
</dbReference>
<gene>
    <name evidence="1" type="ORF">JCM19237_3987</name>
</gene>
<organism evidence="1 2">
    <name type="scientific">Photobacterium aphoticum</name>
    <dbReference type="NCBI Taxonomy" id="754436"/>
    <lineage>
        <taxon>Bacteria</taxon>
        <taxon>Pseudomonadati</taxon>
        <taxon>Pseudomonadota</taxon>
        <taxon>Gammaproteobacteria</taxon>
        <taxon>Vibrionales</taxon>
        <taxon>Vibrionaceae</taxon>
        <taxon>Photobacterium</taxon>
    </lineage>
</organism>
<protein>
    <submittedName>
        <fullName evidence="1">N-acetylglucosamine-1-phosphate uridyltransferase</fullName>
        <ecNumber evidence="1">2.3.1.157</ecNumber>
        <ecNumber evidence="1">2.7.7.23</ecNumber>
    </submittedName>
</protein>
<sequence length="47" mass="4877">MIGKGATIGAGSTINKNVGEGALVVTRVAPRTVDGWKRPVKKERVAS</sequence>
<keyword evidence="1" id="KW-0808">Transferase</keyword>
<dbReference type="SUPFAM" id="SSF51161">
    <property type="entry name" value="Trimeric LpxA-like enzymes"/>
    <property type="match status" value="1"/>
</dbReference>
<accession>A0A090R113</accession>
<dbReference type="EC" id="2.3.1.157" evidence="1"/>
<dbReference type="GO" id="GO:0003977">
    <property type="term" value="F:UDP-N-acetylglucosamine diphosphorylase activity"/>
    <property type="evidence" value="ECO:0007669"/>
    <property type="project" value="UniProtKB-EC"/>
</dbReference>
<proteinExistence type="predicted"/>
<dbReference type="Gene3D" id="2.160.10.10">
    <property type="entry name" value="Hexapeptide repeat proteins"/>
    <property type="match status" value="1"/>
</dbReference>
<dbReference type="eggNOG" id="COG1207">
    <property type="taxonomic scope" value="Bacteria"/>
</dbReference>
<dbReference type="InterPro" id="IPR011004">
    <property type="entry name" value="Trimer_LpxA-like_sf"/>
</dbReference>
<keyword evidence="1" id="KW-0012">Acyltransferase</keyword>
<dbReference type="EMBL" id="BBMN01000034">
    <property type="protein sequence ID" value="GAL08826.1"/>
    <property type="molecule type" value="Genomic_DNA"/>
</dbReference>
<reference evidence="1 2" key="1">
    <citation type="journal article" date="2014" name="Genome Announc.">
        <title>Draft Genome Sequences of Two Vibrionaceae Species, Vibrio ponticus C121 and Photobacterium aphoticum C119, Isolated as Coral Reef Microbiota.</title>
        <authorList>
            <person name="Al-saari N."/>
            <person name="Meirelles P.M."/>
            <person name="Mino S."/>
            <person name="Suda W."/>
            <person name="Oshima K."/>
            <person name="Hattori M."/>
            <person name="Ohkuma M."/>
            <person name="Thompson F.L."/>
            <person name="Gomez-Gil B."/>
            <person name="Sawabe T."/>
            <person name="Sawabe T."/>
        </authorList>
    </citation>
    <scope>NUCLEOTIDE SEQUENCE [LARGE SCALE GENOMIC DNA]</scope>
    <source>
        <strain evidence="1 2">JCM 19237</strain>
    </source>
</reference>
<name>A0A090R113_9GAMM</name>
<dbReference type="AlphaFoldDB" id="A0A090R113"/>
<dbReference type="STRING" id="754436.JCM19237_3987"/>
<dbReference type="Proteomes" id="UP000029227">
    <property type="component" value="Unassembled WGS sequence"/>
</dbReference>
<evidence type="ECO:0000313" key="1">
    <source>
        <dbReference type="EMBL" id="GAL08826.1"/>
    </source>
</evidence>